<name>A0A4R6R6L6_9BURK</name>
<keyword evidence="6" id="KW-1185">Reference proteome</keyword>
<dbReference type="InterPro" id="IPR011006">
    <property type="entry name" value="CheY-like_superfamily"/>
</dbReference>
<dbReference type="PROSITE" id="PS50110">
    <property type="entry name" value="RESPONSE_REGULATORY"/>
    <property type="match status" value="1"/>
</dbReference>
<dbReference type="Pfam" id="PF08667">
    <property type="entry name" value="BetR"/>
    <property type="match status" value="1"/>
</dbReference>
<reference evidence="5 6" key="1">
    <citation type="submission" date="2019-03" db="EMBL/GenBank/DDBJ databases">
        <title>Genomic Encyclopedia of Type Strains, Phase IV (KMG-IV): sequencing the most valuable type-strain genomes for metagenomic binning, comparative biology and taxonomic classification.</title>
        <authorList>
            <person name="Goeker M."/>
        </authorList>
    </citation>
    <scope>NUCLEOTIDE SEQUENCE [LARGE SCALE GENOMIC DNA]</scope>
    <source>
        <strain evidence="5 6">DSM 11901</strain>
    </source>
</reference>
<dbReference type="InterPro" id="IPR050595">
    <property type="entry name" value="Bact_response_regulator"/>
</dbReference>
<evidence type="ECO:0000259" key="4">
    <source>
        <dbReference type="PROSITE" id="PS50110"/>
    </source>
</evidence>
<keyword evidence="1 2" id="KW-0597">Phosphoprotein</keyword>
<feature type="modified residue" description="4-aspartylphosphate" evidence="2">
    <location>
        <position position="251"/>
    </location>
</feature>
<dbReference type="SUPFAM" id="SSF52172">
    <property type="entry name" value="CheY-like"/>
    <property type="match status" value="1"/>
</dbReference>
<sequence length="333" mass="35434">MRERPGNSVTLSRMDASTYPDKQPQADELSAGWMAGCVSDLLGRHGVSPRHQATEIAQICAISISQARRKLRGAVWLFGEILALCRHYGESLDAVFAQHAVLGALPFGAGVGVGAASGGGDFRAGQPALLLADALELPCTIHLGAQCTPSATDTQELLATHLGQSWVVGSAARVLALNPAGACYRIEQLQLESPDDQPRLRIAVLDDDPCAAQTLVDWFHEMGFDAEPFTSADALLQPLQAGSHFDAYVVDLILSGGQTSQSVVEEIRRRQAQVPIILLTGQLRDGTASEATLATMLRTQGVTFFEKPVRPAVLTAAIQSSLDRLQAPPSPQP</sequence>
<feature type="domain" description="Response regulatory" evidence="4">
    <location>
        <begin position="201"/>
        <end position="322"/>
    </location>
</feature>
<feature type="region of interest" description="Disordered" evidence="3">
    <location>
        <begin position="1"/>
        <end position="24"/>
    </location>
</feature>
<dbReference type="SMART" id="SM00448">
    <property type="entry name" value="REC"/>
    <property type="match status" value="1"/>
</dbReference>
<protein>
    <submittedName>
        <fullName evidence="5">Response regulator receiver domain-containing protein</fullName>
    </submittedName>
</protein>
<evidence type="ECO:0000313" key="6">
    <source>
        <dbReference type="Proteomes" id="UP000294593"/>
    </source>
</evidence>
<dbReference type="AlphaFoldDB" id="A0A4R6R6L6"/>
<evidence type="ECO:0000256" key="1">
    <source>
        <dbReference type="ARBA" id="ARBA00022553"/>
    </source>
</evidence>
<dbReference type="Proteomes" id="UP000294593">
    <property type="component" value="Unassembled WGS sequence"/>
</dbReference>
<organism evidence="5 6">
    <name type="scientific">Aquabacterium commune</name>
    <dbReference type="NCBI Taxonomy" id="70586"/>
    <lineage>
        <taxon>Bacteria</taxon>
        <taxon>Pseudomonadati</taxon>
        <taxon>Pseudomonadota</taxon>
        <taxon>Betaproteobacteria</taxon>
        <taxon>Burkholderiales</taxon>
        <taxon>Aquabacterium</taxon>
    </lineage>
</organism>
<comment type="caution">
    <text evidence="5">The sequence shown here is derived from an EMBL/GenBank/DDBJ whole genome shotgun (WGS) entry which is preliminary data.</text>
</comment>
<evidence type="ECO:0000313" key="5">
    <source>
        <dbReference type="EMBL" id="TDP81593.1"/>
    </source>
</evidence>
<dbReference type="EMBL" id="SNXW01000007">
    <property type="protein sequence ID" value="TDP81593.1"/>
    <property type="molecule type" value="Genomic_DNA"/>
</dbReference>
<evidence type="ECO:0000256" key="3">
    <source>
        <dbReference type="SAM" id="MobiDB-lite"/>
    </source>
</evidence>
<evidence type="ECO:0000256" key="2">
    <source>
        <dbReference type="PROSITE-ProRule" id="PRU00169"/>
    </source>
</evidence>
<gene>
    <name evidence="5" type="ORF">EV672_10723</name>
</gene>
<dbReference type="OrthoDB" id="6492361at2"/>
<dbReference type="PANTHER" id="PTHR44591:SF25">
    <property type="entry name" value="CHEMOTAXIS TWO-COMPONENT RESPONSE REGULATOR"/>
    <property type="match status" value="1"/>
</dbReference>
<dbReference type="InterPro" id="IPR001789">
    <property type="entry name" value="Sig_transdc_resp-reg_receiver"/>
</dbReference>
<accession>A0A4R6R6L6</accession>
<proteinExistence type="predicted"/>
<dbReference type="InterPro" id="IPR013975">
    <property type="entry name" value="Tscrpt_reg_BetR_N"/>
</dbReference>
<dbReference type="PANTHER" id="PTHR44591">
    <property type="entry name" value="STRESS RESPONSE REGULATOR PROTEIN 1"/>
    <property type="match status" value="1"/>
</dbReference>
<dbReference type="Gene3D" id="3.40.50.2300">
    <property type="match status" value="1"/>
</dbReference>
<dbReference type="Pfam" id="PF00072">
    <property type="entry name" value="Response_reg"/>
    <property type="match status" value="1"/>
</dbReference>
<dbReference type="GO" id="GO:0000160">
    <property type="term" value="P:phosphorelay signal transduction system"/>
    <property type="evidence" value="ECO:0007669"/>
    <property type="project" value="InterPro"/>
</dbReference>